<dbReference type="SUPFAM" id="SSF117281">
    <property type="entry name" value="Kelch motif"/>
    <property type="match status" value="1"/>
</dbReference>
<dbReference type="Proteomes" id="UP000265618">
    <property type="component" value="Unassembled WGS sequence"/>
</dbReference>
<gene>
    <name evidence="1" type="ORF">KIPB_001136</name>
</gene>
<dbReference type="AlphaFoldDB" id="A0A9K3GEZ8"/>
<dbReference type="EMBL" id="BDIP01000152">
    <property type="protein sequence ID" value="GIQ80353.1"/>
    <property type="molecule type" value="Genomic_DNA"/>
</dbReference>
<name>A0A9K3GEZ8_9EUKA</name>
<sequence length="375" mass="42039">MTLQLDVAHVPPEGLTHAEMVTVSEATPDWHWRRALDAVPDGFGEGALIRALLIPSQYGVVYALAAIGHARNTRESGRCEVIALDVHVYSLDTDTWRLIEQREGEVWPVPMHPFMYGCVDGGLFVAGGVEAYNRHIGEPGVDEEFIECRDIWRLDCETEAWERTAMTIPQEVMSCQIHCAHDRSIVVRDMVISGLCDTTIGDGMESIMEKGCVILQPTLSRPSCEFVPEMATVWPDGAETFQSCPLALTDSLLCRLDFDDDHFYGGSQDLYDTVSLERLPAVPLPDLQAFRWRHRIPDGYINYVKTLFAGLINPTTILSGVCVYSTPDTLLLDDDDDDDDLNLDNDEPRHEEREPIRVTRWLVIAVERGGPLPFP</sequence>
<reference evidence="1 2" key="1">
    <citation type="journal article" date="2018" name="PLoS ONE">
        <title>The draft genome of Kipferlia bialata reveals reductive genome evolution in fornicate parasites.</title>
        <authorList>
            <person name="Tanifuji G."/>
            <person name="Takabayashi S."/>
            <person name="Kume K."/>
            <person name="Takagi M."/>
            <person name="Nakayama T."/>
            <person name="Kamikawa R."/>
            <person name="Inagaki Y."/>
            <person name="Hashimoto T."/>
        </authorList>
    </citation>
    <scope>NUCLEOTIDE SEQUENCE [LARGE SCALE GENOMIC DNA]</scope>
    <source>
        <strain evidence="1">NY0173</strain>
    </source>
</reference>
<accession>A0A9K3GEZ8</accession>
<evidence type="ECO:0000313" key="2">
    <source>
        <dbReference type="Proteomes" id="UP000265618"/>
    </source>
</evidence>
<comment type="caution">
    <text evidence="1">The sequence shown here is derived from an EMBL/GenBank/DDBJ whole genome shotgun (WGS) entry which is preliminary data.</text>
</comment>
<proteinExistence type="predicted"/>
<keyword evidence="2" id="KW-1185">Reference proteome</keyword>
<dbReference type="InterPro" id="IPR015915">
    <property type="entry name" value="Kelch-typ_b-propeller"/>
</dbReference>
<organism evidence="1 2">
    <name type="scientific">Kipferlia bialata</name>
    <dbReference type="NCBI Taxonomy" id="797122"/>
    <lineage>
        <taxon>Eukaryota</taxon>
        <taxon>Metamonada</taxon>
        <taxon>Carpediemonas-like organisms</taxon>
        <taxon>Kipferlia</taxon>
    </lineage>
</organism>
<protein>
    <submittedName>
        <fullName evidence="1">Uncharacterized protein</fullName>
    </submittedName>
</protein>
<evidence type="ECO:0000313" key="1">
    <source>
        <dbReference type="EMBL" id="GIQ80353.1"/>
    </source>
</evidence>
<dbReference type="Gene3D" id="2.120.10.80">
    <property type="entry name" value="Kelch-type beta propeller"/>
    <property type="match status" value="1"/>
</dbReference>